<proteinExistence type="predicted"/>
<dbReference type="EMBL" id="BDSP01000206">
    <property type="protein sequence ID" value="GAX24112.1"/>
    <property type="molecule type" value="Genomic_DNA"/>
</dbReference>
<sequence>MNTSRSIADNKKDLDFISEQKKANETENNQRKRKATIYLLESSDEEPQGATAIAGKRSRAKIVNRESKNKDSAASIDAPKSKLEEEVTVSPIPLQQRFTHHRYAVPSQSISNQSRMCTGIAEPFYGSQGHDESGNRFAPLNNAASASQAQAMELIQSQLRELYLQLHHTQESQIALLHDRLHRQDNHVMMLQHEMQRLQHTLRQLLYSHDQSLRQQQQLQRAVGSLQTASVQAWKFCSKLLEKIQPKDTRKDRDDLA</sequence>
<gene>
    <name evidence="2" type="ORF">FisN_9Hu365</name>
</gene>
<reference evidence="2 3" key="1">
    <citation type="journal article" date="2015" name="Plant Cell">
        <title>Oil accumulation by the oleaginous diatom Fistulifera solaris as revealed by the genome and transcriptome.</title>
        <authorList>
            <person name="Tanaka T."/>
            <person name="Maeda Y."/>
            <person name="Veluchamy A."/>
            <person name="Tanaka M."/>
            <person name="Abida H."/>
            <person name="Marechal E."/>
            <person name="Bowler C."/>
            <person name="Muto M."/>
            <person name="Sunaga Y."/>
            <person name="Tanaka M."/>
            <person name="Yoshino T."/>
            <person name="Taniguchi T."/>
            <person name="Fukuda Y."/>
            <person name="Nemoto M."/>
            <person name="Matsumoto M."/>
            <person name="Wong P.S."/>
            <person name="Aburatani S."/>
            <person name="Fujibuchi W."/>
        </authorList>
    </citation>
    <scope>NUCLEOTIDE SEQUENCE [LARGE SCALE GENOMIC DNA]</scope>
    <source>
        <strain evidence="2 3">JPCC DA0580</strain>
    </source>
</reference>
<comment type="caution">
    <text evidence="2">The sequence shown here is derived from an EMBL/GenBank/DDBJ whole genome shotgun (WGS) entry which is preliminary data.</text>
</comment>
<evidence type="ECO:0000313" key="3">
    <source>
        <dbReference type="Proteomes" id="UP000198406"/>
    </source>
</evidence>
<dbReference type="Proteomes" id="UP000198406">
    <property type="component" value="Unassembled WGS sequence"/>
</dbReference>
<organism evidence="2 3">
    <name type="scientific">Fistulifera solaris</name>
    <name type="common">Oleaginous diatom</name>
    <dbReference type="NCBI Taxonomy" id="1519565"/>
    <lineage>
        <taxon>Eukaryota</taxon>
        <taxon>Sar</taxon>
        <taxon>Stramenopiles</taxon>
        <taxon>Ochrophyta</taxon>
        <taxon>Bacillariophyta</taxon>
        <taxon>Bacillariophyceae</taxon>
        <taxon>Bacillariophycidae</taxon>
        <taxon>Naviculales</taxon>
        <taxon>Naviculaceae</taxon>
        <taxon>Fistulifera</taxon>
    </lineage>
</organism>
<feature type="region of interest" description="Disordered" evidence="1">
    <location>
        <begin position="64"/>
        <end position="83"/>
    </location>
</feature>
<evidence type="ECO:0000313" key="2">
    <source>
        <dbReference type="EMBL" id="GAX24112.1"/>
    </source>
</evidence>
<protein>
    <submittedName>
        <fullName evidence="2">Uncharacterized protein</fullName>
    </submittedName>
</protein>
<name>A0A1Z5KDB5_FISSO</name>
<dbReference type="InParanoid" id="A0A1Z5KDB5"/>
<keyword evidence="3" id="KW-1185">Reference proteome</keyword>
<accession>A0A1Z5KDB5</accession>
<dbReference type="AlphaFoldDB" id="A0A1Z5KDB5"/>
<evidence type="ECO:0000256" key="1">
    <source>
        <dbReference type="SAM" id="MobiDB-lite"/>
    </source>
</evidence>